<dbReference type="OrthoDB" id="9780595at2"/>
<dbReference type="AlphaFoldDB" id="A0A494VMV7"/>
<dbReference type="InterPro" id="IPR036291">
    <property type="entry name" value="NAD(P)-bd_dom_sf"/>
</dbReference>
<dbReference type="InterPro" id="IPR008030">
    <property type="entry name" value="NmrA-like"/>
</dbReference>
<name>A0A494VMV7_9SPHI</name>
<accession>A0A494VMV7</accession>
<reference evidence="2 3" key="1">
    <citation type="submission" date="2018-10" db="EMBL/GenBank/DDBJ databases">
        <title>Genome sequencing of Mucilaginibacter sp. HYN0043.</title>
        <authorList>
            <person name="Kim M."/>
            <person name="Yi H."/>
        </authorList>
    </citation>
    <scope>NUCLEOTIDE SEQUENCE [LARGE SCALE GENOMIC DNA]</scope>
    <source>
        <strain evidence="2 3">HYN0043</strain>
    </source>
</reference>
<dbReference type="Pfam" id="PF05368">
    <property type="entry name" value="NmrA"/>
    <property type="match status" value="1"/>
</dbReference>
<evidence type="ECO:0000313" key="3">
    <source>
        <dbReference type="Proteomes" id="UP000270046"/>
    </source>
</evidence>
<dbReference type="Gene3D" id="3.90.25.10">
    <property type="entry name" value="UDP-galactose 4-epimerase, domain 1"/>
    <property type="match status" value="1"/>
</dbReference>
<dbReference type="EMBL" id="CP032869">
    <property type="protein sequence ID" value="AYL94300.1"/>
    <property type="molecule type" value="Genomic_DNA"/>
</dbReference>
<gene>
    <name evidence="2" type="ORF">HYN43_002875</name>
</gene>
<dbReference type="InterPro" id="IPR051604">
    <property type="entry name" value="Ergot_Alk_Oxidoreductase"/>
</dbReference>
<organism evidence="2 3">
    <name type="scientific">Mucilaginibacter celer</name>
    <dbReference type="NCBI Taxonomy" id="2305508"/>
    <lineage>
        <taxon>Bacteria</taxon>
        <taxon>Pseudomonadati</taxon>
        <taxon>Bacteroidota</taxon>
        <taxon>Sphingobacteriia</taxon>
        <taxon>Sphingobacteriales</taxon>
        <taxon>Sphingobacteriaceae</taxon>
        <taxon>Mucilaginibacter</taxon>
    </lineage>
</organism>
<dbReference type="SUPFAM" id="SSF51735">
    <property type="entry name" value="NAD(P)-binding Rossmann-fold domains"/>
    <property type="match status" value="1"/>
</dbReference>
<evidence type="ECO:0000313" key="2">
    <source>
        <dbReference type="EMBL" id="AYL94300.1"/>
    </source>
</evidence>
<dbReference type="PANTHER" id="PTHR43162">
    <property type="match status" value="1"/>
</dbReference>
<proteinExistence type="predicted"/>
<sequence>MEKKVLITGATGVTGKHAIANLLKMNIPVRALVHRLDERSEALAAQGVEVVEGDLSDFNRIGEVLQDIRAAYYLFPIQVPGIIESTAYFAQAALENGVEAIVNMSQVPARRTSVSHGSQNHWVAERVFDKFGVPVTHLKPTFFAEWLLYSIRSIKTQDALIYPFGDVAYAPITGEDQGRVIASILSNPAPHAGKTYPLFGLEELTQYQIADMVSEVIGRKITYQPVEIPDFEPILRTAMRGNDYFTQHILAVAQDCRDGYFSGTNNYVEEITGQKPMSMMDFIVKYKTALL</sequence>
<dbReference type="Gene3D" id="3.40.50.720">
    <property type="entry name" value="NAD(P)-binding Rossmann-like Domain"/>
    <property type="match status" value="1"/>
</dbReference>
<dbReference type="PANTHER" id="PTHR43162:SF1">
    <property type="entry name" value="PRESTALK A DIFFERENTIATION PROTEIN A"/>
    <property type="match status" value="1"/>
</dbReference>
<protein>
    <submittedName>
        <fullName evidence="2">NAD-dependent epimerase/dehydratase family protein</fullName>
    </submittedName>
</protein>
<evidence type="ECO:0000259" key="1">
    <source>
        <dbReference type="Pfam" id="PF05368"/>
    </source>
</evidence>
<keyword evidence="3" id="KW-1185">Reference proteome</keyword>
<dbReference type="RefSeq" id="WP_119408019.1">
    <property type="nucleotide sequence ID" value="NZ_CP032869.1"/>
</dbReference>
<dbReference type="Proteomes" id="UP000270046">
    <property type="component" value="Chromosome"/>
</dbReference>
<dbReference type="KEGG" id="muh:HYN43_002875"/>
<feature type="domain" description="NmrA-like" evidence="1">
    <location>
        <begin position="1"/>
        <end position="239"/>
    </location>
</feature>